<accession>A0A164WHB9</accession>
<dbReference type="GO" id="GO:0005634">
    <property type="term" value="C:nucleus"/>
    <property type="evidence" value="ECO:0007669"/>
    <property type="project" value="UniProtKB-SubCell"/>
</dbReference>
<dbReference type="KEGG" id="dcr:108227436"/>
<name>A0A164WHB9_DAUCS</name>
<dbReference type="GO" id="GO:0045944">
    <property type="term" value="P:positive regulation of transcription by RNA polymerase II"/>
    <property type="evidence" value="ECO:0007669"/>
    <property type="project" value="TreeGrafter"/>
</dbReference>
<dbReference type="AlphaFoldDB" id="A0A164WHB9"/>
<evidence type="ECO:0000313" key="4">
    <source>
        <dbReference type="Proteomes" id="UP000077755"/>
    </source>
</evidence>
<dbReference type="GO" id="GO:0000977">
    <property type="term" value="F:RNA polymerase II transcription regulatory region sequence-specific DNA binding"/>
    <property type="evidence" value="ECO:0007669"/>
    <property type="project" value="TreeGrafter"/>
</dbReference>
<protein>
    <submittedName>
        <fullName evidence="3">Uncharacterized protein</fullName>
    </submittedName>
</protein>
<gene>
    <name evidence="3" type="ORF">DCAR_0625490</name>
</gene>
<reference evidence="3" key="1">
    <citation type="journal article" date="2016" name="Nat. Genet.">
        <title>A high-quality carrot genome assembly provides new insights into carotenoid accumulation and asterid genome evolution.</title>
        <authorList>
            <person name="Iorizzo M."/>
            <person name="Ellison S."/>
            <person name="Senalik D."/>
            <person name="Zeng P."/>
            <person name="Satapoomin P."/>
            <person name="Huang J."/>
            <person name="Bowman M."/>
            <person name="Iovene M."/>
            <person name="Sanseverino W."/>
            <person name="Cavagnaro P."/>
            <person name="Yildiz M."/>
            <person name="Macko-Podgorni A."/>
            <person name="Moranska E."/>
            <person name="Grzebelus E."/>
            <person name="Grzebelus D."/>
            <person name="Ashrafi H."/>
            <person name="Zheng Z."/>
            <person name="Cheng S."/>
            <person name="Spooner D."/>
            <person name="Van Deynze A."/>
            <person name="Simon P."/>
        </authorList>
    </citation>
    <scope>NUCLEOTIDE SEQUENCE</scope>
    <source>
        <tissue evidence="3">Leaf</tissue>
    </source>
</reference>
<comment type="subcellular location">
    <subcellularLocation>
        <location evidence="1">Nucleus</location>
    </subcellularLocation>
</comment>
<evidence type="ECO:0000256" key="2">
    <source>
        <dbReference type="ARBA" id="ARBA00023242"/>
    </source>
</evidence>
<reference evidence="3" key="2">
    <citation type="submission" date="2022-03" db="EMBL/GenBank/DDBJ databases">
        <title>Draft title - Genomic analysis of global carrot germplasm unveils the trajectory of domestication and the origin of high carotenoid orange carrot.</title>
        <authorList>
            <person name="Iorizzo M."/>
            <person name="Ellison S."/>
            <person name="Senalik D."/>
            <person name="Macko-Podgorni A."/>
            <person name="Grzebelus D."/>
            <person name="Bostan H."/>
            <person name="Rolling W."/>
            <person name="Curaba J."/>
            <person name="Simon P."/>
        </authorList>
    </citation>
    <scope>NUCLEOTIDE SEQUENCE</scope>
    <source>
        <tissue evidence="3">Leaf</tissue>
    </source>
</reference>
<dbReference type="InterPro" id="IPR032308">
    <property type="entry name" value="TDBD"/>
</dbReference>
<proteinExistence type="predicted"/>
<sequence>MDRDFWTANGSRNLDVGEVTHNKSSRLEQKRSQRWFLDSSDTDIIPNKKQIVEFPGDTSFSGLLTSTTSHWKYASNSQPVTGHFHERPFDPETERGMNFDHWNASSVGISTMNLGRKVLEDQFENSSLCNHNSGLDYSGIRKVKVSQVNDSENYMSAALECFCANGDSDIMLLSHPYSKAADASLTMGLPFNKKDESALTNTFNREDGSLISMGESYNEDDCHISIGQSYKIDNDPMIKSYFLNKDDTDVLAMMDNDAFKDRDDVIPVVQSFCKNDNNVTSIGQIFNKEIDATLCIGKSADVSSFSLGHTCNSMSNMGLPMGLSFSNGESTSISFGGLNDNEDGSPGEGLECSHDLLMVQSSVLNSEALNQKQLIDSNADLLASDSQMISHVDSFPHNKVEQKVNRKAPLNNFPSNVKSLLSTGIFDGVPVKYVSWSRETELHGKIKGSGYLCGCRLCNFCKVINAYEYERHAGCKTKHPNNHIYFDNGKTVYGIVQELRNTPQNLLFEVMQTITGSPINQKSFCLWKESFLAATRELQRIYGKEEDKQPQ</sequence>
<dbReference type="Gramene" id="KZM91781">
    <property type="protein sequence ID" value="KZM91781"/>
    <property type="gene ID" value="DCAR_020854"/>
</dbReference>
<dbReference type="OMA" id="AHTYQAK"/>
<dbReference type="Pfam" id="PF16135">
    <property type="entry name" value="TDBD"/>
    <property type="match status" value="1"/>
</dbReference>
<evidence type="ECO:0000256" key="1">
    <source>
        <dbReference type="ARBA" id="ARBA00004123"/>
    </source>
</evidence>
<dbReference type="Proteomes" id="UP000077755">
    <property type="component" value="Chromosome 6"/>
</dbReference>
<dbReference type="OrthoDB" id="1409779at2759"/>
<dbReference type="PANTHER" id="PTHR47025:SF9">
    <property type="entry name" value="PROTEIN, PUTATIVE-RELATED"/>
    <property type="match status" value="1"/>
</dbReference>
<keyword evidence="2" id="KW-0539">Nucleus</keyword>
<keyword evidence="4" id="KW-1185">Reference proteome</keyword>
<dbReference type="EMBL" id="CP093348">
    <property type="protein sequence ID" value="WOH06067.1"/>
    <property type="molecule type" value="Genomic_DNA"/>
</dbReference>
<organism evidence="3 4">
    <name type="scientific">Daucus carota subsp. sativus</name>
    <name type="common">Carrot</name>
    <dbReference type="NCBI Taxonomy" id="79200"/>
    <lineage>
        <taxon>Eukaryota</taxon>
        <taxon>Viridiplantae</taxon>
        <taxon>Streptophyta</taxon>
        <taxon>Embryophyta</taxon>
        <taxon>Tracheophyta</taxon>
        <taxon>Spermatophyta</taxon>
        <taxon>Magnoliopsida</taxon>
        <taxon>eudicotyledons</taxon>
        <taxon>Gunneridae</taxon>
        <taxon>Pentapetalae</taxon>
        <taxon>asterids</taxon>
        <taxon>campanulids</taxon>
        <taxon>Apiales</taxon>
        <taxon>Apiaceae</taxon>
        <taxon>Apioideae</taxon>
        <taxon>Scandiceae</taxon>
        <taxon>Daucinae</taxon>
        <taxon>Daucus</taxon>
        <taxon>Daucus sect. Daucus</taxon>
    </lineage>
</organism>
<dbReference type="GO" id="GO:0042393">
    <property type="term" value="F:histone binding"/>
    <property type="evidence" value="ECO:0007669"/>
    <property type="project" value="TreeGrafter"/>
</dbReference>
<evidence type="ECO:0000313" key="3">
    <source>
        <dbReference type="EMBL" id="WOH06067.1"/>
    </source>
</evidence>
<dbReference type="PANTHER" id="PTHR47025">
    <property type="entry name" value="AUTOIMMUNE REGULATOR"/>
    <property type="match status" value="1"/>
</dbReference>
<dbReference type="GO" id="GO:0003682">
    <property type="term" value="F:chromatin binding"/>
    <property type="evidence" value="ECO:0007669"/>
    <property type="project" value="TreeGrafter"/>
</dbReference>